<keyword evidence="2" id="KW-1185">Reference proteome</keyword>
<reference evidence="1 2" key="1">
    <citation type="journal article" date="2019" name="Commun. Biol.">
        <title>The bagworm genome reveals a unique fibroin gene that provides high tensile strength.</title>
        <authorList>
            <person name="Kono N."/>
            <person name="Nakamura H."/>
            <person name="Ohtoshi R."/>
            <person name="Tomita M."/>
            <person name="Numata K."/>
            <person name="Arakawa K."/>
        </authorList>
    </citation>
    <scope>NUCLEOTIDE SEQUENCE [LARGE SCALE GENOMIC DNA]</scope>
</reference>
<dbReference type="AlphaFoldDB" id="A0A4C1WKQ0"/>
<proteinExistence type="predicted"/>
<evidence type="ECO:0000313" key="2">
    <source>
        <dbReference type="Proteomes" id="UP000299102"/>
    </source>
</evidence>
<dbReference type="EMBL" id="BGZK01000590">
    <property type="protein sequence ID" value="GBP51831.1"/>
    <property type="molecule type" value="Genomic_DNA"/>
</dbReference>
<sequence>MCDSLGNHLVIGCHWTPTRVGSVYATQRGSGPVEWGNMDYLDLTDWVIPKLNKSLEPLTVQEADWSVTDWPHFFPDEALGGGGGHALNIAISTPNRDKEKYMAVLLVIPSTSGTFLVLKDLISVSTRETGGRSSLGSREPLCRTSSSMRCMCKMSCGGKA</sequence>
<name>A0A4C1WKQ0_EUMVA</name>
<evidence type="ECO:0000313" key="1">
    <source>
        <dbReference type="EMBL" id="GBP51831.1"/>
    </source>
</evidence>
<comment type="caution">
    <text evidence="1">The sequence shown here is derived from an EMBL/GenBank/DDBJ whole genome shotgun (WGS) entry which is preliminary data.</text>
</comment>
<dbReference type="Proteomes" id="UP000299102">
    <property type="component" value="Unassembled WGS sequence"/>
</dbReference>
<accession>A0A4C1WKQ0</accession>
<protein>
    <submittedName>
        <fullName evidence="1">Uncharacterized protein</fullName>
    </submittedName>
</protein>
<gene>
    <name evidence="1" type="ORF">EVAR_88536_1</name>
</gene>
<organism evidence="1 2">
    <name type="scientific">Eumeta variegata</name>
    <name type="common">Bagworm moth</name>
    <name type="synonym">Eumeta japonica</name>
    <dbReference type="NCBI Taxonomy" id="151549"/>
    <lineage>
        <taxon>Eukaryota</taxon>
        <taxon>Metazoa</taxon>
        <taxon>Ecdysozoa</taxon>
        <taxon>Arthropoda</taxon>
        <taxon>Hexapoda</taxon>
        <taxon>Insecta</taxon>
        <taxon>Pterygota</taxon>
        <taxon>Neoptera</taxon>
        <taxon>Endopterygota</taxon>
        <taxon>Lepidoptera</taxon>
        <taxon>Glossata</taxon>
        <taxon>Ditrysia</taxon>
        <taxon>Tineoidea</taxon>
        <taxon>Psychidae</taxon>
        <taxon>Oiketicinae</taxon>
        <taxon>Eumeta</taxon>
    </lineage>
</organism>